<dbReference type="EMBL" id="BGPR01105484">
    <property type="protein sequence ID" value="GBM73235.1"/>
    <property type="molecule type" value="Genomic_DNA"/>
</dbReference>
<dbReference type="AlphaFoldDB" id="A0A4Y2I6I0"/>
<proteinExistence type="predicted"/>
<accession>A0A4Y2I6I0</accession>
<protein>
    <submittedName>
        <fullName evidence="4">Uncharacterized protein</fullName>
    </submittedName>
</protein>
<reference evidence="4 5" key="1">
    <citation type="journal article" date="2019" name="Sci. Rep.">
        <title>Orb-weaving spider Araneus ventricosus genome elucidates the spidroin gene catalogue.</title>
        <authorList>
            <person name="Kono N."/>
            <person name="Nakamura H."/>
            <person name="Ohtoshi R."/>
            <person name="Moran D.A.P."/>
            <person name="Shinohara A."/>
            <person name="Yoshida Y."/>
            <person name="Fujiwara M."/>
            <person name="Mori M."/>
            <person name="Tomita M."/>
            <person name="Arakawa K."/>
        </authorList>
    </citation>
    <scope>NUCLEOTIDE SEQUENCE [LARGE SCALE GENOMIC DNA]</scope>
</reference>
<evidence type="ECO:0000313" key="3">
    <source>
        <dbReference type="EMBL" id="GBM73235.1"/>
    </source>
</evidence>
<organism evidence="4 5">
    <name type="scientific">Araneus ventricosus</name>
    <name type="common">Orbweaver spider</name>
    <name type="synonym">Epeira ventricosa</name>
    <dbReference type="NCBI Taxonomy" id="182803"/>
    <lineage>
        <taxon>Eukaryota</taxon>
        <taxon>Metazoa</taxon>
        <taxon>Ecdysozoa</taxon>
        <taxon>Arthropoda</taxon>
        <taxon>Chelicerata</taxon>
        <taxon>Arachnida</taxon>
        <taxon>Araneae</taxon>
        <taxon>Araneomorphae</taxon>
        <taxon>Entelegynae</taxon>
        <taxon>Araneoidea</taxon>
        <taxon>Araneidae</taxon>
        <taxon>Araneus</taxon>
    </lineage>
</organism>
<evidence type="ECO:0000313" key="4">
    <source>
        <dbReference type="EMBL" id="GBM73273.1"/>
    </source>
</evidence>
<dbReference type="EMBL" id="BGPR01105496">
    <property type="protein sequence ID" value="GBM73273.1"/>
    <property type="molecule type" value="Genomic_DNA"/>
</dbReference>
<sequence length="104" mass="12183">MNRQSFRIDIWSKYSETVVRGPPESSMSLQMIVKNLALKISFYFSLKVLRGQLKPLLSSHIKVTRCFDLRLEMLKILGEKESRIRVKKPGISRLILDIYLNRQS</sequence>
<name>A0A4Y2I6I0_ARAVE</name>
<gene>
    <name evidence="4" type="ORF">AVEN_244885_1</name>
    <name evidence="1" type="ORF">AVEN_31591_1</name>
    <name evidence="2" type="ORF">AVEN_76385_1</name>
    <name evidence="3" type="ORF">AVEN_88317_1</name>
</gene>
<evidence type="ECO:0000313" key="1">
    <source>
        <dbReference type="EMBL" id="GBM73221.1"/>
    </source>
</evidence>
<dbReference type="Proteomes" id="UP000499080">
    <property type="component" value="Unassembled WGS sequence"/>
</dbReference>
<dbReference type="EMBL" id="BGPR01105479">
    <property type="protein sequence ID" value="GBM73221.1"/>
    <property type="molecule type" value="Genomic_DNA"/>
</dbReference>
<keyword evidence="5" id="KW-1185">Reference proteome</keyword>
<evidence type="ECO:0000313" key="5">
    <source>
        <dbReference type="Proteomes" id="UP000499080"/>
    </source>
</evidence>
<evidence type="ECO:0000313" key="2">
    <source>
        <dbReference type="EMBL" id="GBM73228.1"/>
    </source>
</evidence>
<comment type="caution">
    <text evidence="4">The sequence shown here is derived from an EMBL/GenBank/DDBJ whole genome shotgun (WGS) entry which is preliminary data.</text>
</comment>
<dbReference type="EMBL" id="BGPR01105482">
    <property type="protein sequence ID" value="GBM73228.1"/>
    <property type="molecule type" value="Genomic_DNA"/>
</dbReference>